<evidence type="ECO:0000313" key="7">
    <source>
        <dbReference type="EMBL" id="QZN95681.1"/>
    </source>
</evidence>
<dbReference type="InterPro" id="IPR003593">
    <property type="entry name" value="AAA+_ATPase"/>
</dbReference>
<dbReference type="Pfam" id="PF00005">
    <property type="entry name" value="ABC_tran"/>
    <property type="match status" value="2"/>
</dbReference>
<sequence length="635" mass="71559">MIVFSALQIRRGVRVLLDNASATINPGQKVGLVGKNGCGKSTLLSLLKGEMSADGGSAMFPSNWALAWVNQETPALDVPAIDYVIDGDREFRQLEVELQHANDINDGNAIARAHGKLDAIQAWSIPARAASLLDGLGFTQTQLQQPVRDFSGGWRMRLNLAQALICRSDLLLLDEPTNHLDLDAVIWLEKWLKSYPGTLVLISHDRDFLDPIVNKILHIEQETLFEYTGNYSSFERQRATRLAQQQALYEHQQERVAHLQHYIDRFRAQATKAKQAQSRIKMLERMELIAPAHVDNPFRFSFRAPESLPNPLLRMEKVSAGYGDKLILESIKLNLVPGSRIGLLGHNGAGKSTLIKLLAGELAPLHGEIGLAKGVKLGYFAQHQLEFLRADESPLQHLVRLAERETEQQLRDYLGGFGFQGDKVTEVTERFSGGEKARLVLALVVWQRPNLLLLDEPTNHLDLDMRQALTEALIDFEGALVVVSHDRHLIRSTTDDLYLVHDRKVEPFDGDLEDYQQWLTDVQRQNSAAESIDKPTSTNNAQARKDQKRREAELRTQTQPLRKKIAQYEQQMEKLAEALAKVEARLSDSELYDQSRKAELTGCLQQQATLKGEQEEAEMAWLDAQEQLEQMLNEG</sequence>
<name>A0ABX9ALI5_9ENTR</name>
<evidence type="ECO:0000259" key="6">
    <source>
        <dbReference type="PROSITE" id="PS50893"/>
    </source>
</evidence>
<gene>
    <name evidence="7" type="ORF">K6K13_21450</name>
</gene>
<keyword evidence="8" id="KW-1185">Reference proteome</keyword>
<dbReference type="NCBIfam" id="NF007921">
    <property type="entry name" value="PRK10636.1"/>
    <property type="match status" value="1"/>
</dbReference>
<dbReference type="CDD" id="cd03221">
    <property type="entry name" value="ABCF_EF-3"/>
    <property type="match status" value="2"/>
</dbReference>
<evidence type="ECO:0000256" key="5">
    <source>
        <dbReference type="SAM" id="MobiDB-lite"/>
    </source>
</evidence>
<keyword evidence="4" id="KW-0175">Coiled coil</keyword>
<feature type="compositionally biased region" description="Basic and acidic residues" evidence="5">
    <location>
        <begin position="543"/>
        <end position="554"/>
    </location>
</feature>
<dbReference type="Pfam" id="PF12848">
    <property type="entry name" value="ABC_tran_Xtn"/>
    <property type="match status" value="1"/>
</dbReference>
<evidence type="ECO:0000256" key="1">
    <source>
        <dbReference type="ARBA" id="ARBA00022737"/>
    </source>
</evidence>
<feature type="region of interest" description="Disordered" evidence="5">
    <location>
        <begin position="526"/>
        <end position="557"/>
    </location>
</feature>
<dbReference type="PANTHER" id="PTHR19211">
    <property type="entry name" value="ATP-BINDING TRANSPORT PROTEIN-RELATED"/>
    <property type="match status" value="1"/>
</dbReference>
<dbReference type="EMBL" id="CP081864">
    <property type="protein sequence ID" value="QZN95681.1"/>
    <property type="molecule type" value="Genomic_DNA"/>
</dbReference>
<evidence type="ECO:0000256" key="2">
    <source>
        <dbReference type="ARBA" id="ARBA00022741"/>
    </source>
</evidence>
<evidence type="ECO:0000256" key="4">
    <source>
        <dbReference type="SAM" id="Coils"/>
    </source>
</evidence>
<keyword evidence="2" id="KW-0547">Nucleotide-binding</keyword>
<feature type="domain" description="ABC transporter" evidence="6">
    <location>
        <begin position="313"/>
        <end position="527"/>
    </location>
</feature>
<dbReference type="RefSeq" id="WP_222158759.1">
    <property type="nucleotide sequence ID" value="NZ_CP081864.1"/>
</dbReference>
<evidence type="ECO:0000256" key="3">
    <source>
        <dbReference type="ARBA" id="ARBA00022840"/>
    </source>
</evidence>
<protein>
    <submittedName>
        <fullName evidence="7">ABC transporter ATP-binding protein</fullName>
    </submittedName>
</protein>
<evidence type="ECO:0000313" key="8">
    <source>
        <dbReference type="Proteomes" id="UP000825886"/>
    </source>
</evidence>
<feature type="compositionally biased region" description="Polar residues" evidence="5">
    <location>
        <begin position="526"/>
        <end position="542"/>
    </location>
</feature>
<feature type="domain" description="ABC transporter" evidence="6">
    <location>
        <begin position="2"/>
        <end position="246"/>
    </location>
</feature>
<accession>A0ABX9ALI5</accession>
<dbReference type="InterPro" id="IPR027417">
    <property type="entry name" value="P-loop_NTPase"/>
</dbReference>
<dbReference type="SMART" id="SM00382">
    <property type="entry name" value="AAA"/>
    <property type="match status" value="2"/>
</dbReference>
<dbReference type="InterPro" id="IPR032781">
    <property type="entry name" value="ABC_tran_Xtn"/>
</dbReference>
<proteinExistence type="predicted"/>
<dbReference type="SUPFAM" id="SSF52540">
    <property type="entry name" value="P-loop containing nucleoside triphosphate hydrolases"/>
    <property type="match status" value="2"/>
</dbReference>
<dbReference type="InterPro" id="IPR017871">
    <property type="entry name" value="ABC_transporter-like_CS"/>
</dbReference>
<keyword evidence="3 7" id="KW-0067">ATP-binding</keyword>
<dbReference type="PANTHER" id="PTHR19211:SF14">
    <property type="entry name" value="ATP-BINDING CASSETTE SUB-FAMILY F MEMBER 1"/>
    <property type="match status" value="1"/>
</dbReference>
<dbReference type="PROSITE" id="PS00211">
    <property type="entry name" value="ABC_TRANSPORTER_1"/>
    <property type="match status" value="2"/>
</dbReference>
<dbReference type="InterPro" id="IPR050611">
    <property type="entry name" value="ABCF"/>
</dbReference>
<keyword evidence="1" id="KW-0677">Repeat</keyword>
<dbReference type="Proteomes" id="UP000825886">
    <property type="component" value="Chromosome"/>
</dbReference>
<dbReference type="PROSITE" id="PS50893">
    <property type="entry name" value="ABC_TRANSPORTER_2"/>
    <property type="match status" value="2"/>
</dbReference>
<dbReference type="Gene3D" id="3.40.50.300">
    <property type="entry name" value="P-loop containing nucleotide triphosphate hydrolases"/>
    <property type="match status" value="2"/>
</dbReference>
<dbReference type="GO" id="GO:0005524">
    <property type="term" value="F:ATP binding"/>
    <property type="evidence" value="ECO:0007669"/>
    <property type="project" value="UniProtKB-KW"/>
</dbReference>
<reference evidence="7 8" key="1">
    <citation type="submission" date="2021-08" db="EMBL/GenBank/DDBJ databases">
        <title>Culture and genomic analysis of Symbiopectobacterium purcellii sp. nov. gen. nov., isolated from the leafhopper Empoasca decipiens.</title>
        <authorList>
            <person name="Nadal-Jimenez P."/>
            <person name="Siozios S."/>
            <person name="Halliday N."/>
            <person name="Camara M."/>
            <person name="Hurst G.D.D."/>
        </authorList>
    </citation>
    <scope>NUCLEOTIDE SEQUENCE [LARGE SCALE GENOMIC DNA]</scope>
    <source>
        <strain evidence="7 8">SyEd1</strain>
    </source>
</reference>
<feature type="coiled-coil region" evidence="4">
    <location>
        <begin position="558"/>
        <end position="585"/>
    </location>
</feature>
<dbReference type="InterPro" id="IPR003439">
    <property type="entry name" value="ABC_transporter-like_ATP-bd"/>
</dbReference>
<organism evidence="7 8">
    <name type="scientific">Symbiopectobacterium purcellii</name>
    <dbReference type="NCBI Taxonomy" id="2871826"/>
    <lineage>
        <taxon>Bacteria</taxon>
        <taxon>Pseudomonadati</taxon>
        <taxon>Pseudomonadota</taxon>
        <taxon>Gammaproteobacteria</taxon>
        <taxon>Enterobacterales</taxon>
        <taxon>Enterobacteriaceae</taxon>
    </lineage>
</organism>